<reference evidence="1" key="1">
    <citation type="submission" date="2022-05" db="EMBL/GenBank/DDBJ databases">
        <authorList>
            <person name="Sun X."/>
        </authorList>
    </citation>
    <scope>NUCLEOTIDE SEQUENCE</scope>
    <source>
        <strain evidence="1">Ai-910</strain>
    </source>
</reference>
<sequence length="140" mass="15799">MEELVKILKEGAYSCVIRNGDKLLTYTRPGVADLYETLINRPEVLKDALVADKVIGRAAAFVAIVGGVSKIYALLISQPAIDLLDRYQVAYEYEELVPYIQNRTKDGLCPMEELTMTVDEPEEAVKQIGEFIERMRQRTS</sequence>
<proteinExistence type="predicted"/>
<dbReference type="AlphaFoldDB" id="A0A9J6ZP08"/>
<accession>A0A9J6ZP08</accession>
<dbReference type="Proteomes" id="UP001056426">
    <property type="component" value="Chromosome"/>
</dbReference>
<dbReference type="Pfam" id="PF08973">
    <property type="entry name" value="TM1506"/>
    <property type="match status" value="1"/>
</dbReference>
<reference evidence="1" key="2">
    <citation type="submission" date="2022-06" db="EMBL/GenBank/DDBJ databases">
        <title>Xiashengella guii gen. nov. sp. nov., a bacterium isolated form anaerobic digestion tank.</title>
        <authorList>
            <person name="Huang H."/>
        </authorList>
    </citation>
    <scope>NUCLEOTIDE SEQUENCE</scope>
    <source>
        <strain evidence="1">Ai-910</strain>
    </source>
</reference>
<dbReference type="InterPro" id="IPR037081">
    <property type="entry name" value="Hyp_TM1506"/>
</dbReference>
<dbReference type="KEGG" id="alkq:M9189_11130"/>
<evidence type="ECO:0000313" key="1">
    <source>
        <dbReference type="EMBL" id="URW79409.1"/>
    </source>
</evidence>
<dbReference type="Gene3D" id="3.40.140.30">
    <property type="entry name" value="Hypothetical protein TM1506"/>
    <property type="match status" value="1"/>
</dbReference>
<organism evidence="1 2">
    <name type="scientific">Xiashengella succiniciproducens</name>
    <dbReference type="NCBI Taxonomy" id="2949635"/>
    <lineage>
        <taxon>Bacteria</taxon>
        <taxon>Pseudomonadati</taxon>
        <taxon>Bacteroidota</taxon>
        <taxon>Bacteroidia</taxon>
        <taxon>Marinilabiliales</taxon>
        <taxon>Marinilabiliaceae</taxon>
        <taxon>Xiashengella</taxon>
    </lineage>
</organism>
<dbReference type="InterPro" id="IPR015067">
    <property type="entry name" value="DUF1893_TM1506-like"/>
</dbReference>
<dbReference type="EMBL" id="CP098400">
    <property type="protein sequence ID" value="URW79409.1"/>
    <property type="molecule type" value="Genomic_DNA"/>
</dbReference>
<dbReference type="GO" id="GO:0003824">
    <property type="term" value="F:catalytic activity"/>
    <property type="evidence" value="ECO:0007669"/>
    <property type="project" value="InterPro"/>
</dbReference>
<evidence type="ECO:0000313" key="2">
    <source>
        <dbReference type="Proteomes" id="UP001056426"/>
    </source>
</evidence>
<protein>
    <submittedName>
        <fullName evidence="1">DUF1893 domain-containing protein</fullName>
    </submittedName>
</protein>
<dbReference type="RefSeq" id="WP_250723270.1">
    <property type="nucleotide sequence ID" value="NZ_CP098400.1"/>
</dbReference>
<name>A0A9J6ZP08_9BACT</name>
<dbReference type="InterPro" id="IPR016193">
    <property type="entry name" value="Cytidine_deaminase-like"/>
</dbReference>
<gene>
    <name evidence="1" type="ORF">M9189_11130</name>
</gene>
<dbReference type="SUPFAM" id="SSF53927">
    <property type="entry name" value="Cytidine deaminase-like"/>
    <property type="match status" value="1"/>
</dbReference>
<keyword evidence="2" id="KW-1185">Reference proteome</keyword>